<feature type="compositionally biased region" description="Low complexity" evidence="1">
    <location>
        <begin position="130"/>
        <end position="153"/>
    </location>
</feature>
<feature type="region of interest" description="Disordered" evidence="1">
    <location>
        <begin position="304"/>
        <end position="340"/>
    </location>
</feature>
<sequence>MTFPSPISHETVLIPASPDQSHELLRLQGKQPDESSAAGQKFDTGADTPNNVIGLDSSSPHDDFRIPLVPPDQKAAHSKLYPPSSDAQNQSHSQSQTQSISLHVPMGLQSNKHLSHVYSPHYPQQQPCATSSSPSPTTTRFSSSPSSTFNNSNYNDSGALESLVPGLYPIEHALFRIPLIRSTPVRPHTAKAESVEAVQLPAPPTTFVNAFVHSPRPGRSPISSADLQAWAETGHFLPSPSLSGSTAVGSDSVVSSAPLLLPLLFPNIKQQISFGHTSKRNTCWEKRVPTEATTIVAPVWGRQAASSHIEQDQTHSHPQPRNQHGATVRSQYSGYGGLAESGSESMSAVEMISRAHHLQNYRRPVTPVPSLSAPCKRQPQTLKSTALPSLSMYLPQSSSFQQPSHRHSPGGSHLIPPSSLAGSPDSVAETRTFDPAFQTSLPIEHRDSSSRDAQNTAVEASQHAIYPSTSSFENNHRIMHSKSNYPH</sequence>
<evidence type="ECO:0000256" key="1">
    <source>
        <dbReference type="SAM" id="MobiDB-lite"/>
    </source>
</evidence>
<gene>
    <name evidence="2" type="ORF">BS47DRAFT_1393677</name>
</gene>
<feature type="compositionally biased region" description="Polar residues" evidence="1">
    <location>
        <begin position="316"/>
        <end position="333"/>
    </location>
</feature>
<feature type="region of interest" description="Disordered" evidence="1">
    <location>
        <begin position="441"/>
        <end position="487"/>
    </location>
</feature>
<protein>
    <submittedName>
        <fullName evidence="2">Uncharacterized protein</fullName>
    </submittedName>
</protein>
<accession>A0A9P6DSB2</accession>
<feature type="region of interest" description="Disordered" evidence="1">
    <location>
        <begin position="118"/>
        <end position="153"/>
    </location>
</feature>
<feature type="compositionally biased region" description="Low complexity" evidence="1">
    <location>
        <begin position="88"/>
        <end position="99"/>
    </location>
</feature>
<feature type="region of interest" description="Disordered" evidence="1">
    <location>
        <begin position="1"/>
        <end position="99"/>
    </location>
</feature>
<feature type="region of interest" description="Disordered" evidence="1">
    <location>
        <begin position="396"/>
        <end position="428"/>
    </location>
</feature>
<dbReference type="EMBL" id="MU128978">
    <property type="protein sequence ID" value="KAF9513051.1"/>
    <property type="molecule type" value="Genomic_DNA"/>
</dbReference>
<name>A0A9P6DSB2_9AGAM</name>
<organism evidence="2 3">
    <name type="scientific">Hydnum rufescens UP504</name>
    <dbReference type="NCBI Taxonomy" id="1448309"/>
    <lineage>
        <taxon>Eukaryota</taxon>
        <taxon>Fungi</taxon>
        <taxon>Dikarya</taxon>
        <taxon>Basidiomycota</taxon>
        <taxon>Agaricomycotina</taxon>
        <taxon>Agaricomycetes</taxon>
        <taxon>Cantharellales</taxon>
        <taxon>Hydnaceae</taxon>
        <taxon>Hydnum</taxon>
    </lineage>
</organism>
<evidence type="ECO:0000313" key="2">
    <source>
        <dbReference type="EMBL" id="KAF9513051.1"/>
    </source>
</evidence>
<evidence type="ECO:0000313" key="3">
    <source>
        <dbReference type="Proteomes" id="UP000886523"/>
    </source>
</evidence>
<keyword evidence="3" id="KW-1185">Reference proteome</keyword>
<dbReference type="Proteomes" id="UP000886523">
    <property type="component" value="Unassembled WGS sequence"/>
</dbReference>
<proteinExistence type="predicted"/>
<comment type="caution">
    <text evidence="2">The sequence shown here is derived from an EMBL/GenBank/DDBJ whole genome shotgun (WGS) entry which is preliminary data.</text>
</comment>
<reference evidence="2" key="1">
    <citation type="journal article" date="2020" name="Nat. Commun.">
        <title>Large-scale genome sequencing of mycorrhizal fungi provides insights into the early evolution of symbiotic traits.</title>
        <authorList>
            <person name="Miyauchi S."/>
            <person name="Kiss E."/>
            <person name="Kuo A."/>
            <person name="Drula E."/>
            <person name="Kohler A."/>
            <person name="Sanchez-Garcia M."/>
            <person name="Morin E."/>
            <person name="Andreopoulos B."/>
            <person name="Barry K.W."/>
            <person name="Bonito G."/>
            <person name="Buee M."/>
            <person name="Carver A."/>
            <person name="Chen C."/>
            <person name="Cichocki N."/>
            <person name="Clum A."/>
            <person name="Culley D."/>
            <person name="Crous P.W."/>
            <person name="Fauchery L."/>
            <person name="Girlanda M."/>
            <person name="Hayes R.D."/>
            <person name="Keri Z."/>
            <person name="LaButti K."/>
            <person name="Lipzen A."/>
            <person name="Lombard V."/>
            <person name="Magnuson J."/>
            <person name="Maillard F."/>
            <person name="Murat C."/>
            <person name="Nolan M."/>
            <person name="Ohm R.A."/>
            <person name="Pangilinan J."/>
            <person name="Pereira M.F."/>
            <person name="Perotto S."/>
            <person name="Peter M."/>
            <person name="Pfister S."/>
            <person name="Riley R."/>
            <person name="Sitrit Y."/>
            <person name="Stielow J.B."/>
            <person name="Szollosi G."/>
            <person name="Zifcakova L."/>
            <person name="Stursova M."/>
            <person name="Spatafora J.W."/>
            <person name="Tedersoo L."/>
            <person name="Vaario L.M."/>
            <person name="Yamada A."/>
            <person name="Yan M."/>
            <person name="Wang P."/>
            <person name="Xu J."/>
            <person name="Bruns T."/>
            <person name="Baldrian P."/>
            <person name="Vilgalys R."/>
            <person name="Dunand C."/>
            <person name="Henrissat B."/>
            <person name="Grigoriev I.V."/>
            <person name="Hibbett D."/>
            <person name="Nagy L.G."/>
            <person name="Martin F.M."/>
        </authorList>
    </citation>
    <scope>NUCLEOTIDE SEQUENCE</scope>
    <source>
        <strain evidence="2">UP504</strain>
    </source>
</reference>
<dbReference type="AlphaFoldDB" id="A0A9P6DSB2"/>